<proteinExistence type="predicted"/>
<keyword evidence="6" id="KW-0408">Iron</keyword>
<dbReference type="FunFam" id="1.10.640.10:FF:000003">
    <property type="entry name" value="chorion peroxidase"/>
    <property type="match status" value="1"/>
</dbReference>
<accession>A0A8J2KPG1</accession>
<keyword evidence="3" id="KW-0575">Peroxidase</keyword>
<dbReference type="PANTHER" id="PTHR11475:SF106">
    <property type="entry name" value="CURLY SU"/>
    <property type="match status" value="1"/>
</dbReference>
<dbReference type="PANTHER" id="PTHR11475">
    <property type="entry name" value="OXIDASE/PEROXIDASE"/>
    <property type="match status" value="1"/>
</dbReference>
<dbReference type="Proteomes" id="UP000708208">
    <property type="component" value="Unassembled WGS sequence"/>
</dbReference>
<dbReference type="InterPro" id="IPR019791">
    <property type="entry name" value="Haem_peroxidase_animal"/>
</dbReference>
<dbReference type="CDD" id="cd09823">
    <property type="entry name" value="peroxinectin_like"/>
    <property type="match status" value="1"/>
</dbReference>
<dbReference type="EMBL" id="CAJVCH010416092">
    <property type="protein sequence ID" value="CAG7818255.1"/>
    <property type="molecule type" value="Genomic_DNA"/>
</dbReference>
<comment type="caution">
    <text evidence="8">The sequence shown here is derived from an EMBL/GenBank/DDBJ whole genome shotgun (WGS) entry which is preliminary data.</text>
</comment>
<reference evidence="8" key="1">
    <citation type="submission" date="2021-06" db="EMBL/GenBank/DDBJ databases">
        <authorList>
            <person name="Hodson N. C."/>
            <person name="Mongue J. A."/>
            <person name="Jaron S. K."/>
        </authorList>
    </citation>
    <scope>NUCLEOTIDE SEQUENCE</scope>
</reference>
<evidence type="ECO:0000256" key="5">
    <source>
        <dbReference type="ARBA" id="ARBA00022729"/>
    </source>
</evidence>
<sequence length="918" mass="104872">MKHFSFLERLLVILLSGIIICEYCTEAIGPCILLEPHATSGTPCIPVDFINEAFATARHKVGLIHPFSGPHIKHHHEEIDKIGNALVETSRIIAAAYHLDWQQIYSDLPNLDIALTDIWEFCPVHFKHKVCKASRYRSLSGHCNNLKHPDWGATLVPFANILRPTRSDGISGPRDDTEGDYLPSARLVSSVMHRDTVVHDHSVTTMLIAWGQIIDHDITLTGDTKDPITLKEPECCDHQEHQTSRHHNCFPIEIPKNDHFYRRYGRHCMNFLRSFSGVRSECRLGPRTAFNTISSYLDANFAYGSTPELGKQLRVGKYGLLKSLPVFHEYGLKPLLPPKIEEPEDGCIRPNGDVFCFLAGDNRVNEQLILTVLHTIFLREHNRIAEILLGINPHWDDELIFQEARRVVIATTQHITFNEFLPMVLGKHVMAKYGLDLQETGYWNGYDGNVNPTAAEEFITSAFRFGHSLLPNRIERWSLSHRFIDSEPLHKLLRQPYDVYRPGYIDTFIMGLVNQLAQAMDEGVTEEVTTLLFKEPQHNFGMDLAAMNIQRGREHGVPGYTSYRKICGLSPVVVWEDLVGVMRNETVLKYRSVYRSPHDIDLWSGGVSEITPQGSLVGPTFACIIAQQFHVIKHGDRFWYELGDWPSSFTPEQLQEIRKVRLSRLLCDNSDDIKSIQHFAMVFPDPDLNPRVSCQSLKASGIDFEKWRDLAVPTHLLPEHLHTHQDIPESPSPILHESNDFHLGSHAQESEEDDLSNLYRLPPALNSSLQNSFSSQSVINEPLIIEHIHYSQHSPTYNHPHEHYNSHSIETNVTQMDSTPDHFSPVIVNFTSPRQEYVILKEVHTAKKVHRPRKHQRNHKVLKSRLPPVRPYPENHPFPGMDGLFSPNPGYLVRQKFMVYRAPPPPRQSQNPWVAMLG</sequence>
<dbReference type="GO" id="GO:0004601">
    <property type="term" value="F:peroxidase activity"/>
    <property type="evidence" value="ECO:0007669"/>
    <property type="project" value="UniProtKB-KW"/>
</dbReference>
<evidence type="ECO:0000256" key="3">
    <source>
        <dbReference type="ARBA" id="ARBA00022559"/>
    </source>
</evidence>
<protein>
    <recommendedName>
        <fullName evidence="10">Chorion peroxidase</fullName>
    </recommendedName>
</protein>
<evidence type="ECO:0000313" key="9">
    <source>
        <dbReference type="Proteomes" id="UP000708208"/>
    </source>
</evidence>
<name>A0A8J2KPG1_9HEXA</name>
<evidence type="ECO:0008006" key="10">
    <source>
        <dbReference type="Google" id="ProtNLM"/>
    </source>
</evidence>
<feature type="chain" id="PRO_5035164881" description="Chorion peroxidase" evidence="7">
    <location>
        <begin position="28"/>
        <end position="918"/>
    </location>
</feature>
<dbReference type="PROSITE" id="PS50292">
    <property type="entry name" value="PEROXIDASE_3"/>
    <property type="match status" value="1"/>
</dbReference>
<feature type="binding site" description="axial binding residue" evidence="6">
    <location>
        <position position="467"/>
    </location>
    <ligand>
        <name>heme b</name>
        <dbReference type="ChEBI" id="CHEBI:60344"/>
    </ligand>
    <ligandPart>
        <name>Fe</name>
        <dbReference type="ChEBI" id="CHEBI:18248"/>
    </ligandPart>
</feature>
<evidence type="ECO:0000256" key="7">
    <source>
        <dbReference type="SAM" id="SignalP"/>
    </source>
</evidence>
<dbReference type="Pfam" id="PF03098">
    <property type="entry name" value="An_peroxidase"/>
    <property type="match status" value="1"/>
</dbReference>
<evidence type="ECO:0000313" key="8">
    <source>
        <dbReference type="EMBL" id="CAG7818255.1"/>
    </source>
</evidence>
<dbReference type="GO" id="GO:0005576">
    <property type="term" value="C:extracellular region"/>
    <property type="evidence" value="ECO:0007669"/>
    <property type="project" value="UniProtKB-SubCell"/>
</dbReference>
<keyword evidence="9" id="KW-1185">Reference proteome</keyword>
<keyword evidence="3" id="KW-0560">Oxidoreductase</keyword>
<keyword evidence="6" id="KW-0479">Metal-binding</keyword>
<keyword evidence="5 7" id="KW-0732">Signal</keyword>
<comment type="subcellular location">
    <subcellularLocation>
        <location evidence="1">Secreted</location>
    </subcellularLocation>
</comment>
<evidence type="ECO:0000256" key="6">
    <source>
        <dbReference type="PIRSR" id="PIRSR619791-2"/>
    </source>
</evidence>
<evidence type="ECO:0000256" key="1">
    <source>
        <dbReference type="ARBA" id="ARBA00004613"/>
    </source>
</evidence>
<dbReference type="GO" id="GO:0046872">
    <property type="term" value="F:metal ion binding"/>
    <property type="evidence" value="ECO:0007669"/>
    <property type="project" value="UniProtKB-KW"/>
</dbReference>
<evidence type="ECO:0000256" key="4">
    <source>
        <dbReference type="ARBA" id="ARBA00022617"/>
    </source>
</evidence>
<keyword evidence="4 6" id="KW-0349">Heme</keyword>
<organism evidence="8 9">
    <name type="scientific">Allacma fusca</name>
    <dbReference type="NCBI Taxonomy" id="39272"/>
    <lineage>
        <taxon>Eukaryota</taxon>
        <taxon>Metazoa</taxon>
        <taxon>Ecdysozoa</taxon>
        <taxon>Arthropoda</taxon>
        <taxon>Hexapoda</taxon>
        <taxon>Collembola</taxon>
        <taxon>Symphypleona</taxon>
        <taxon>Sminthuridae</taxon>
        <taxon>Allacma</taxon>
    </lineage>
</organism>
<keyword evidence="2" id="KW-0964">Secreted</keyword>
<dbReference type="OrthoDB" id="823504at2759"/>
<feature type="signal peptide" evidence="7">
    <location>
        <begin position="1"/>
        <end position="27"/>
    </location>
</feature>
<dbReference type="AlphaFoldDB" id="A0A8J2KPG1"/>
<gene>
    <name evidence="8" type="ORF">AFUS01_LOCUS28769</name>
</gene>
<evidence type="ECO:0000256" key="2">
    <source>
        <dbReference type="ARBA" id="ARBA00022525"/>
    </source>
</evidence>